<accession>A0A485KPC5</accession>
<dbReference type="Proteomes" id="UP000332933">
    <property type="component" value="Unassembled WGS sequence"/>
</dbReference>
<reference evidence="1" key="2">
    <citation type="submission" date="2019-06" db="EMBL/GenBank/DDBJ databases">
        <title>Genomics analysis of Aphanomyces spp. identifies a new class of oomycete effector associated with host adaptation.</title>
        <authorList>
            <person name="Gaulin E."/>
        </authorList>
    </citation>
    <scope>NUCLEOTIDE SEQUENCE</scope>
    <source>
        <strain evidence="1">CBS 578.67</strain>
    </source>
</reference>
<dbReference type="EMBL" id="CAADRA010005199">
    <property type="protein sequence ID" value="VFT86885.1"/>
    <property type="molecule type" value="Genomic_DNA"/>
</dbReference>
<dbReference type="SUPFAM" id="SSF52047">
    <property type="entry name" value="RNI-like"/>
    <property type="match status" value="1"/>
</dbReference>
<evidence type="ECO:0000313" key="2">
    <source>
        <dbReference type="EMBL" id="VFT86885.1"/>
    </source>
</evidence>
<organism evidence="2 3">
    <name type="scientific">Aphanomyces stellatus</name>
    <dbReference type="NCBI Taxonomy" id="120398"/>
    <lineage>
        <taxon>Eukaryota</taxon>
        <taxon>Sar</taxon>
        <taxon>Stramenopiles</taxon>
        <taxon>Oomycota</taxon>
        <taxon>Saprolegniomycetes</taxon>
        <taxon>Saprolegniales</taxon>
        <taxon>Verrucalvaceae</taxon>
        <taxon>Aphanomyces</taxon>
    </lineage>
</organism>
<evidence type="ECO:0000313" key="1">
    <source>
        <dbReference type="EMBL" id="KAF0699423.1"/>
    </source>
</evidence>
<dbReference type="InterPro" id="IPR032675">
    <property type="entry name" value="LRR_dom_sf"/>
</dbReference>
<keyword evidence="3" id="KW-1185">Reference proteome</keyword>
<name>A0A485KPC5_9STRA</name>
<proteinExistence type="predicted"/>
<protein>
    <submittedName>
        <fullName evidence="2">Aste57867_10007 protein</fullName>
    </submittedName>
</protein>
<dbReference type="OrthoDB" id="88382at2759"/>
<evidence type="ECO:0000313" key="3">
    <source>
        <dbReference type="Proteomes" id="UP000332933"/>
    </source>
</evidence>
<gene>
    <name evidence="2" type="primary">Aste57867_10007</name>
    <name evidence="1" type="ORF">As57867_009968</name>
    <name evidence="2" type="ORF">ASTE57867_10007</name>
</gene>
<dbReference type="Gene3D" id="3.80.10.10">
    <property type="entry name" value="Ribonuclease Inhibitor"/>
    <property type="match status" value="1"/>
</dbReference>
<dbReference type="AlphaFoldDB" id="A0A485KPC5"/>
<sequence length="467" mass="53360">MKKSKPSPSLPLDVVVKIAGFISDSTTFFIFLDALGTTERRGPLESLWHFSRYMHRIHVWPHMRFSAAWFEDLWKSEYAQLEAIVQQCDHVEIFCAGDVTAAHVQWLKSNLRPLVTVKWVGLVSCSTDGVYVEYQEKEWTQFGMDRMSVFSTHVANFLQAVAPFATSLVELTLAIDQEDDNLVALFDFVAGALKLTSWCLHYRRSLICPEAGKDKEDDLLLTIDHLSSLARWFQRQPVTHFELSNFDVVQDTSLALRKQAADIFRTIFSCSTLDTLAFDCCTLPQLFDLTDCTLHMRHLSLSVTRVSESCLEQLIALLPQSNVETLNCRAKFHYAKLVTLVAFFEALVLSRVKTLNISNCKFHHDKWTVLAPLLGQTRLETLDLRMYEFGVDAAVALASLAFQHHPFLHTIHMDVEDFDAFKTIISRLPPGIRKISFGWFRGIENAERLVKEDGLETVIELNPFYSR</sequence>
<dbReference type="EMBL" id="VJMH01005178">
    <property type="protein sequence ID" value="KAF0699423.1"/>
    <property type="molecule type" value="Genomic_DNA"/>
</dbReference>
<reference evidence="2 3" key="1">
    <citation type="submission" date="2019-03" db="EMBL/GenBank/DDBJ databases">
        <authorList>
            <person name="Gaulin E."/>
            <person name="Dumas B."/>
        </authorList>
    </citation>
    <scope>NUCLEOTIDE SEQUENCE [LARGE SCALE GENOMIC DNA]</scope>
    <source>
        <strain evidence="2">CBS 568.67</strain>
    </source>
</reference>